<keyword evidence="3" id="KW-0732">Signal</keyword>
<name>A0ABT3FLB9_9BACT</name>
<evidence type="ECO:0000256" key="2">
    <source>
        <dbReference type="ARBA" id="ARBA00022525"/>
    </source>
</evidence>
<evidence type="ECO:0000256" key="4">
    <source>
        <dbReference type="SAM" id="MobiDB-lite"/>
    </source>
</evidence>
<dbReference type="EMBL" id="JAPDDS010000003">
    <property type="protein sequence ID" value="MCW1884353.1"/>
    <property type="molecule type" value="Genomic_DNA"/>
</dbReference>
<keyword evidence="2" id="KW-0964">Secreted</keyword>
<dbReference type="NCBIfam" id="NF033679">
    <property type="entry name" value="DNRLRE_dom"/>
    <property type="match status" value="1"/>
</dbReference>
<gene>
    <name evidence="6" type="ORF">OKA04_06390</name>
</gene>
<protein>
    <submittedName>
        <fullName evidence="6">DNRLRE domain-containing protein</fullName>
    </submittedName>
</protein>
<feature type="compositionally biased region" description="Polar residues" evidence="4">
    <location>
        <begin position="244"/>
        <end position="254"/>
    </location>
</feature>
<reference evidence="6 7" key="1">
    <citation type="submission" date="2022-10" db="EMBL/GenBank/DDBJ databases">
        <title>Luteolibacter flavescens strain MCCC 1K03193, whole genome shotgun sequencing project.</title>
        <authorList>
            <person name="Zhao G."/>
            <person name="Shen L."/>
        </authorList>
    </citation>
    <scope>NUCLEOTIDE SEQUENCE [LARGE SCALE GENOMIC DNA]</scope>
    <source>
        <strain evidence="6 7">MCCC 1K03193</strain>
    </source>
</reference>
<dbReference type="Proteomes" id="UP001207930">
    <property type="component" value="Unassembled WGS sequence"/>
</dbReference>
<evidence type="ECO:0000259" key="5">
    <source>
        <dbReference type="Pfam" id="PF24517"/>
    </source>
</evidence>
<sequence>MLACTLAATAETVTLNSTKASDIYSYSDKPTSTTATLGINSSGPGSPHSQRTLIEFNLTGLSIPAAEIGSAKLRLFVIPPNPAYGDFVPGNAEVFRQTAAWTWTLQNPSLRWNDFKAGESYGLLAVPAGSEGFWREIDVTPLVVSWASGAHPNYGFALQSESETKSFNVSFASTIVNGYAPQLAITRAVAPAVPPVLTIATSGASSMVLHWPVAGSTGWVLQTSETLAGPWTAVTGATQSAGTWQVTTPRNSSGRGFFRLSKP</sequence>
<evidence type="ECO:0000256" key="3">
    <source>
        <dbReference type="ARBA" id="ARBA00022729"/>
    </source>
</evidence>
<feature type="domain" description="Carbohydrate-binding module family 96" evidence="5">
    <location>
        <begin position="25"/>
        <end position="186"/>
    </location>
</feature>
<dbReference type="Gene3D" id="2.60.120.970">
    <property type="match status" value="1"/>
</dbReference>
<dbReference type="InterPro" id="IPR055372">
    <property type="entry name" value="CBM96"/>
</dbReference>
<evidence type="ECO:0000256" key="1">
    <source>
        <dbReference type="ARBA" id="ARBA00004613"/>
    </source>
</evidence>
<organism evidence="6 7">
    <name type="scientific">Luteolibacter flavescens</name>
    <dbReference type="NCBI Taxonomy" id="1859460"/>
    <lineage>
        <taxon>Bacteria</taxon>
        <taxon>Pseudomonadati</taxon>
        <taxon>Verrucomicrobiota</taxon>
        <taxon>Verrucomicrobiia</taxon>
        <taxon>Verrucomicrobiales</taxon>
        <taxon>Verrucomicrobiaceae</taxon>
        <taxon>Luteolibacter</taxon>
    </lineage>
</organism>
<dbReference type="RefSeq" id="WP_264500313.1">
    <property type="nucleotide sequence ID" value="NZ_JAPDDS010000003.1"/>
</dbReference>
<keyword evidence="7" id="KW-1185">Reference proteome</keyword>
<evidence type="ECO:0000313" key="6">
    <source>
        <dbReference type="EMBL" id="MCW1884353.1"/>
    </source>
</evidence>
<comment type="subcellular location">
    <subcellularLocation>
        <location evidence="1">Secreted</location>
    </subcellularLocation>
</comment>
<proteinExistence type="predicted"/>
<accession>A0ABT3FLB9</accession>
<feature type="region of interest" description="Disordered" evidence="4">
    <location>
        <begin position="244"/>
        <end position="263"/>
    </location>
</feature>
<dbReference type="Pfam" id="PF24517">
    <property type="entry name" value="CBM96"/>
    <property type="match status" value="1"/>
</dbReference>
<comment type="caution">
    <text evidence="6">The sequence shown here is derived from an EMBL/GenBank/DDBJ whole genome shotgun (WGS) entry which is preliminary data.</text>
</comment>
<evidence type="ECO:0000313" key="7">
    <source>
        <dbReference type="Proteomes" id="UP001207930"/>
    </source>
</evidence>